<feature type="transmembrane region" description="Helical" evidence="1">
    <location>
        <begin position="6"/>
        <end position="28"/>
    </location>
</feature>
<dbReference type="PANTHER" id="PTHR36698">
    <property type="entry name" value="BLL5892 PROTEIN"/>
    <property type="match status" value="1"/>
</dbReference>
<keyword evidence="1" id="KW-0472">Membrane</keyword>
<reference evidence="4" key="1">
    <citation type="journal article" date="2019" name="Int. J. Syst. Evol. Microbiol.">
        <title>The Global Catalogue of Microorganisms (GCM) 10K type strain sequencing project: providing services to taxonomists for standard genome sequencing and annotation.</title>
        <authorList>
            <consortium name="The Broad Institute Genomics Platform"/>
            <consortium name="The Broad Institute Genome Sequencing Center for Infectious Disease"/>
            <person name="Wu L."/>
            <person name="Ma J."/>
        </authorList>
    </citation>
    <scope>NUCLEOTIDE SEQUENCE [LARGE SCALE GENOMIC DNA]</scope>
    <source>
        <strain evidence="4">KCTC 52487</strain>
    </source>
</reference>
<evidence type="ECO:0000313" key="3">
    <source>
        <dbReference type="EMBL" id="MFC2927051.1"/>
    </source>
</evidence>
<feature type="domain" description="Mce/MlaD" evidence="2">
    <location>
        <begin position="48"/>
        <end position="116"/>
    </location>
</feature>
<sequence length="318" mass="34781">METKAHHVLVGFFAMFLVAAGGFFILWLSNYSGGREYSQYDVVFDWPVRGLREASEVRFNGIQVGEVTRLGLDPQNPNRVIARIQVLAETPVRVDSTAQLEPQGLTGLAYIQLSGGSPDAARLYSPPRQTPPRIFAVQTQLDTLFQSSEDVLSSAQTALIRVADLLSEDNLDSLRNTLENIERLSETLANDDETLGDLRGAVATLEQTGRDVSAAALAMQQFAEETGAYVQGDLTTATNQTNQAFADMQLAAQQLNDILEELRPSLEEFADDGIDELTLAAGDLRRLIATLDRIAIELEDDPGGFVAGEPRRTVEVPR</sequence>
<keyword evidence="1" id="KW-0812">Transmembrane</keyword>
<dbReference type="RefSeq" id="WP_343163042.1">
    <property type="nucleotide sequence ID" value="NZ_JBHRSV010000028.1"/>
</dbReference>
<organism evidence="3 4">
    <name type="scientific">Hyphobacterium vulgare</name>
    <dbReference type="NCBI Taxonomy" id="1736751"/>
    <lineage>
        <taxon>Bacteria</taxon>
        <taxon>Pseudomonadati</taxon>
        <taxon>Pseudomonadota</taxon>
        <taxon>Alphaproteobacteria</taxon>
        <taxon>Maricaulales</taxon>
        <taxon>Maricaulaceae</taxon>
        <taxon>Hyphobacterium</taxon>
    </lineage>
</organism>
<name>A0ABV6ZZU4_9PROT</name>
<dbReference type="InterPro" id="IPR003399">
    <property type="entry name" value="Mce/MlaD"/>
</dbReference>
<protein>
    <submittedName>
        <fullName evidence="3">MlaD family protein</fullName>
    </submittedName>
</protein>
<gene>
    <name evidence="3" type="ORF">ACFOOR_13120</name>
</gene>
<evidence type="ECO:0000259" key="2">
    <source>
        <dbReference type="Pfam" id="PF02470"/>
    </source>
</evidence>
<proteinExistence type="predicted"/>
<comment type="caution">
    <text evidence="3">The sequence shown here is derived from an EMBL/GenBank/DDBJ whole genome shotgun (WGS) entry which is preliminary data.</text>
</comment>
<dbReference type="Proteomes" id="UP001595379">
    <property type="component" value="Unassembled WGS sequence"/>
</dbReference>
<dbReference type="Pfam" id="PF02470">
    <property type="entry name" value="MlaD"/>
    <property type="match status" value="1"/>
</dbReference>
<keyword evidence="4" id="KW-1185">Reference proteome</keyword>
<dbReference type="PANTHER" id="PTHR36698:SF2">
    <property type="entry name" value="MCE_MLAD DOMAIN-CONTAINING PROTEIN"/>
    <property type="match status" value="1"/>
</dbReference>
<accession>A0ABV6ZZU4</accession>
<evidence type="ECO:0000313" key="4">
    <source>
        <dbReference type="Proteomes" id="UP001595379"/>
    </source>
</evidence>
<evidence type="ECO:0000256" key="1">
    <source>
        <dbReference type="SAM" id="Phobius"/>
    </source>
</evidence>
<dbReference type="EMBL" id="JBHRSV010000028">
    <property type="protein sequence ID" value="MFC2927051.1"/>
    <property type="molecule type" value="Genomic_DNA"/>
</dbReference>
<keyword evidence="1" id="KW-1133">Transmembrane helix</keyword>